<name>A0A2N1PQK6_9BACT</name>
<gene>
    <name evidence="8" type="ORF">CVV64_09685</name>
</gene>
<evidence type="ECO:0000259" key="7">
    <source>
        <dbReference type="Pfam" id="PF01757"/>
    </source>
</evidence>
<keyword evidence="5" id="KW-1133">Transmembrane helix</keyword>
<evidence type="ECO:0000256" key="6">
    <source>
        <dbReference type="ARBA" id="ARBA00023136"/>
    </source>
</evidence>
<keyword evidence="6" id="KW-0472">Membrane</keyword>
<evidence type="ECO:0000256" key="1">
    <source>
        <dbReference type="ARBA" id="ARBA00004651"/>
    </source>
</evidence>
<evidence type="ECO:0000256" key="2">
    <source>
        <dbReference type="ARBA" id="ARBA00007400"/>
    </source>
</evidence>
<dbReference type="GO" id="GO:0016413">
    <property type="term" value="F:O-acetyltransferase activity"/>
    <property type="evidence" value="ECO:0007669"/>
    <property type="project" value="TreeGrafter"/>
</dbReference>
<comment type="subcellular location">
    <subcellularLocation>
        <location evidence="1">Cell membrane</location>
        <topology evidence="1">Multi-pass membrane protein</topology>
    </subcellularLocation>
</comment>
<keyword evidence="3" id="KW-1003">Cell membrane</keyword>
<evidence type="ECO:0000313" key="8">
    <source>
        <dbReference type="EMBL" id="PKK90618.1"/>
    </source>
</evidence>
<accession>A0A2N1PQK6</accession>
<proteinExistence type="inferred from homology"/>
<comment type="caution">
    <text evidence="8">The sequence shown here is derived from an EMBL/GenBank/DDBJ whole genome shotgun (WGS) entry which is preliminary data.</text>
</comment>
<dbReference type="InterPro" id="IPR002656">
    <property type="entry name" value="Acyl_transf_3_dom"/>
</dbReference>
<dbReference type="Proteomes" id="UP000233256">
    <property type="component" value="Unassembled WGS sequence"/>
</dbReference>
<evidence type="ECO:0000313" key="9">
    <source>
        <dbReference type="Proteomes" id="UP000233256"/>
    </source>
</evidence>
<dbReference type="GO" id="GO:0005886">
    <property type="term" value="C:plasma membrane"/>
    <property type="evidence" value="ECO:0007669"/>
    <property type="project" value="UniProtKB-SubCell"/>
</dbReference>
<evidence type="ECO:0000256" key="4">
    <source>
        <dbReference type="ARBA" id="ARBA00022692"/>
    </source>
</evidence>
<reference evidence="8 9" key="1">
    <citation type="journal article" date="2017" name="ISME J.">
        <title>Potential for microbial H2 and metal transformations associated with novel bacteria and archaea in deep terrestrial subsurface sediments.</title>
        <authorList>
            <person name="Hernsdorf A.W."/>
            <person name="Amano Y."/>
            <person name="Miyakawa K."/>
            <person name="Ise K."/>
            <person name="Suzuki Y."/>
            <person name="Anantharaman K."/>
            <person name="Probst A."/>
            <person name="Burstein D."/>
            <person name="Thomas B.C."/>
            <person name="Banfield J.F."/>
        </authorList>
    </citation>
    <scope>NUCLEOTIDE SEQUENCE [LARGE SCALE GENOMIC DNA]</scope>
    <source>
        <strain evidence="8">HGW-Wallbacteria-1</strain>
    </source>
</reference>
<evidence type="ECO:0000256" key="5">
    <source>
        <dbReference type="ARBA" id="ARBA00022989"/>
    </source>
</evidence>
<feature type="domain" description="Acyltransferase 3" evidence="7">
    <location>
        <begin position="32"/>
        <end position="99"/>
    </location>
</feature>
<dbReference type="GO" id="GO:0009246">
    <property type="term" value="P:enterobacterial common antigen biosynthetic process"/>
    <property type="evidence" value="ECO:0007669"/>
    <property type="project" value="TreeGrafter"/>
</dbReference>
<dbReference type="AlphaFoldDB" id="A0A2N1PQK6"/>
<evidence type="ECO:0000256" key="3">
    <source>
        <dbReference type="ARBA" id="ARBA00022475"/>
    </source>
</evidence>
<dbReference type="Pfam" id="PF01757">
    <property type="entry name" value="Acyl_transf_3"/>
    <property type="match status" value="1"/>
</dbReference>
<dbReference type="PANTHER" id="PTHR40074">
    <property type="entry name" value="O-ACETYLTRANSFERASE WECH"/>
    <property type="match status" value="1"/>
</dbReference>
<dbReference type="PANTHER" id="PTHR40074:SF2">
    <property type="entry name" value="O-ACETYLTRANSFERASE WECH"/>
    <property type="match status" value="1"/>
</dbReference>
<sequence length="114" mass="13027">MKTTTFDHNPEKINYFASLEKSGSENSGQNLEWLDNSRIIATSAVILLHVSQILLCNHKLGTINWWIGNFYDSLVRWCVPAFIMLSGALLLNPDKKSLSKAENWSYIPYFILGY</sequence>
<protein>
    <recommendedName>
        <fullName evidence="7">Acyltransferase 3 domain-containing protein</fullName>
    </recommendedName>
</protein>
<organism evidence="8 9">
    <name type="scientific">Candidatus Wallbacteria bacterium HGW-Wallbacteria-1</name>
    <dbReference type="NCBI Taxonomy" id="2013854"/>
    <lineage>
        <taxon>Bacteria</taxon>
        <taxon>Candidatus Walliibacteriota</taxon>
    </lineage>
</organism>
<dbReference type="EMBL" id="PGXC01000005">
    <property type="protein sequence ID" value="PKK90618.1"/>
    <property type="molecule type" value="Genomic_DNA"/>
</dbReference>
<comment type="similarity">
    <text evidence="2">Belongs to the acyltransferase 3 family.</text>
</comment>
<keyword evidence="4" id="KW-0812">Transmembrane</keyword>